<dbReference type="InterPro" id="IPR051791">
    <property type="entry name" value="Pra-immunoreactive"/>
</dbReference>
<evidence type="ECO:0000313" key="9">
    <source>
        <dbReference type="EMBL" id="GAA0941410.1"/>
    </source>
</evidence>
<evidence type="ECO:0000256" key="2">
    <source>
        <dbReference type="ARBA" id="ARBA00022475"/>
    </source>
</evidence>
<evidence type="ECO:0000256" key="5">
    <source>
        <dbReference type="ARBA" id="ARBA00023136"/>
    </source>
</evidence>
<feature type="domain" description="RDD" evidence="8">
    <location>
        <begin position="125"/>
        <end position="240"/>
    </location>
</feature>
<evidence type="ECO:0000256" key="6">
    <source>
        <dbReference type="SAM" id="MobiDB-lite"/>
    </source>
</evidence>
<sequence length="247" mass="26475">MSTPTPPPGYGPQDPNQPGQYGQQPGQYGQQPEQPGQYGQPPEQPGQYGQPGQQPEYGQQPGYGQPAAPQYGQQPGYGQQQPGYGQPPAQYGQPQYGQQQPGYPQQYGQQPGYGAPTGTLAEWPLRAGGAIIDSLLVAVPYAIGLALGRSVSSIFLLLFVLIAIGVGIWNVVIKQGNEGQTVGKSVVKIKLIDAATGQPVGPAKAFVRQLTHFLDGVVCYVGYLWPLWDEKKQTFADKINNTLVVKL</sequence>
<evidence type="ECO:0000256" key="3">
    <source>
        <dbReference type="ARBA" id="ARBA00022692"/>
    </source>
</evidence>
<keyword evidence="2" id="KW-1003">Cell membrane</keyword>
<protein>
    <recommendedName>
        <fullName evidence="8">RDD domain-containing protein</fullName>
    </recommendedName>
</protein>
<gene>
    <name evidence="9" type="ORF">GCM10009554_33000</name>
</gene>
<feature type="region of interest" description="Disordered" evidence="6">
    <location>
        <begin position="1"/>
        <end position="115"/>
    </location>
</feature>
<dbReference type="Pfam" id="PF06271">
    <property type="entry name" value="RDD"/>
    <property type="match status" value="1"/>
</dbReference>
<dbReference type="Proteomes" id="UP001500542">
    <property type="component" value="Unassembled WGS sequence"/>
</dbReference>
<evidence type="ECO:0000256" key="7">
    <source>
        <dbReference type="SAM" id="Phobius"/>
    </source>
</evidence>
<dbReference type="PANTHER" id="PTHR36115">
    <property type="entry name" value="PROLINE-RICH ANTIGEN HOMOLOG-RELATED"/>
    <property type="match status" value="1"/>
</dbReference>
<feature type="transmembrane region" description="Helical" evidence="7">
    <location>
        <begin position="154"/>
        <end position="173"/>
    </location>
</feature>
<feature type="compositionally biased region" description="Low complexity" evidence="6">
    <location>
        <begin position="11"/>
        <end position="114"/>
    </location>
</feature>
<evidence type="ECO:0000313" key="10">
    <source>
        <dbReference type="Proteomes" id="UP001500542"/>
    </source>
</evidence>
<proteinExistence type="predicted"/>
<keyword evidence="3 7" id="KW-0812">Transmembrane</keyword>
<accession>A0ABN1QF48</accession>
<keyword evidence="10" id="KW-1185">Reference proteome</keyword>
<evidence type="ECO:0000256" key="4">
    <source>
        <dbReference type="ARBA" id="ARBA00022989"/>
    </source>
</evidence>
<keyword evidence="5 7" id="KW-0472">Membrane</keyword>
<dbReference type="InterPro" id="IPR010432">
    <property type="entry name" value="RDD"/>
</dbReference>
<dbReference type="EMBL" id="BAAAHK010000007">
    <property type="protein sequence ID" value="GAA0941410.1"/>
    <property type="molecule type" value="Genomic_DNA"/>
</dbReference>
<name>A0ABN1QF48_9ACTN</name>
<comment type="caution">
    <text evidence="9">The sequence shown here is derived from an EMBL/GenBank/DDBJ whole genome shotgun (WGS) entry which is preliminary data.</text>
</comment>
<keyword evidence="4 7" id="KW-1133">Transmembrane helix</keyword>
<dbReference type="PANTHER" id="PTHR36115:SF6">
    <property type="entry name" value="PROLINE-RICH ANTIGEN HOMOLOG"/>
    <property type="match status" value="1"/>
</dbReference>
<evidence type="ECO:0000259" key="8">
    <source>
        <dbReference type="Pfam" id="PF06271"/>
    </source>
</evidence>
<organism evidence="9 10">
    <name type="scientific">Kribbella koreensis</name>
    <dbReference type="NCBI Taxonomy" id="57909"/>
    <lineage>
        <taxon>Bacteria</taxon>
        <taxon>Bacillati</taxon>
        <taxon>Actinomycetota</taxon>
        <taxon>Actinomycetes</taxon>
        <taxon>Propionibacteriales</taxon>
        <taxon>Kribbellaceae</taxon>
        <taxon>Kribbella</taxon>
    </lineage>
</organism>
<feature type="compositionally biased region" description="Pro residues" evidence="6">
    <location>
        <begin position="1"/>
        <end position="10"/>
    </location>
</feature>
<reference evidence="9 10" key="1">
    <citation type="journal article" date="2019" name="Int. J. Syst. Evol. Microbiol.">
        <title>The Global Catalogue of Microorganisms (GCM) 10K type strain sequencing project: providing services to taxonomists for standard genome sequencing and annotation.</title>
        <authorList>
            <consortium name="The Broad Institute Genomics Platform"/>
            <consortium name="The Broad Institute Genome Sequencing Center for Infectious Disease"/>
            <person name="Wu L."/>
            <person name="Ma J."/>
        </authorList>
    </citation>
    <scope>NUCLEOTIDE SEQUENCE [LARGE SCALE GENOMIC DNA]</scope>
    <source>
        <strain evidence="9 10">JCM 10977</strain>
    </source>
</reference>
<comment type="subcellular location">
    <subcellularLocation>
        <location evidence="1">Cell membrane</location>
        <topology evidence="1">Multi-pass membrane protein</topology>
    </subcellularLocation>
</comment>
<dbReference type="RefSeq" id="WP_343969982.1">
    <property type="nucleotide sequence ID" value="NZ_BAAAHK010000007.1"/>
</dbReference>
<evidence type="ECO:0000256" key="1">
    <source>
        <dbReference type="ARBA" id="ARBA00004651"/>
    </source>
</evidence>